<dbReference type="RefSeq" id="WP_262433939.1">
    <property type="nucleotide sequence ID" value="NZ_JACRTF010000001.1"/>
</dbReference>
<feature type="signal peptide" evidence="1">
    <location>
        <begin position="1"/>
        <end position="20"/>
    </location>
</feature>
<dbReference type="NCBIfam" id="TIGR04183">
    <property type="entry name" value="Por_Secre_tail"/>
    <property type="match status" value="1"/>
</dbReference>
<evidence type="ECO:0000313" key="3">
    <source>
        <dbReference type="EMBL" id="MBC8592767.1"/>
    </source>
</evidence>
<reference evidence="3" key="1">
    <citation type="submission" date="2020-08" db="EMBL/GenBank/DDBJ databases">
        <title>Genome public.</title>
        <authorList>
            <person name="Liu C."/>
            <person name="Sun Q."/>
        </authorList>
    </citation>
    <scope>NUCLEOTIDE SEQUENCE</scope>
    <source>
        <strain evidence="3">N12</strain>
    </source>
</reference>
<dbReference type="GO" id="GO:0016540">
    <property type="term" value="P:protein autoprocessing"/>
    <property type="evidence" value="ECO:0007669"/>
    <property type="project" value="TreeGrafter"/>
</dbReference>
<dbReference type="InterPro" id="IPR026444">
    <property type="entry name" value="Secre_tail"/>
</dbReference>
<dbReference type="GO" id="GO:0043565">
    <property type="term" value="F:sequence-specific DNA binding"/>
    <property type="evidence" value="ECO:0007669"/>
    <property type="project" value="TreeGrafter"/>
</dbReference>
<keyword evidence="4" id="KW-1185">Reference proteome</keyword>
<evidence type="ECO:0000313" key="4">
    <source>
        <dbReference type="Proteomes" id="UP000651085"/>
    </source>
</evidence>
<feature type="chain" id="PRO_5037343776" evidence="1">
    <location>
        <begin position="21"/>
        <end position="420"/>
    </location>
</feature>
<dbReference type="GO" id="GO:0045893">
    <property type="term" value="P:positive regulation of DNA-templated transcription"/>
    <property type="evidence" value="ECO:0007669"/>
    <property type="project" value="TreeGrafter"/>
</dbReference>
<accession>A0A926IJF3</accession>
<dbReference type="Pfam" id="PF18962">
    <property type="entry name" value="Por_Secre_tail"/>
    <property type="match status" value="1"/>
</dbReference>
<keyword evidence="1" id="KW-0732">Signal</keyword>
<name>A0A926IJF3_9BACT</name>
<sequence>MKVKLLLFFSAVLFCLQINAQLKVVSTGKVGVKTYNPQYGSLQIGKSGVNNGIAIYDSLSSLPPLRFYTSGNYGFLNFGNSRRGITIRNDGRLGVGATLSTSESSIDALINLYIYRSNPCTGLKITADPGYDYGDVIKVYSKRHTDMAYVVRDLSTGSDLITFYVNGDGSIFSKGTFLTSSDENLKSDIAEISGGLDKIKKMQGVTYKMKYQEQDVEVQSNDLQTDSLDTTSSIQSPVSVEIANQIKAEKQRKKAGFIAQELEKVFPEAVYTTIEGTKAIAYGEIIPLLVEAIKEQQSEIDELKQVLNAKNKTRAADNGENESEDDSLDLDERGIAALYSNIPNPFKEETKISFFIPEKASQASLHIYNLQGKQVKQINISERGSNSVIIKGYELNPGMYMYTLIVDGKDIDTKKMILTE</sequence>
<dbReference type="InterPro" id="IPR030392">
    <property type="entry name" value="S74_ICA"/>
</dbReference>
<evidence type="ECO:0000259" key="2">
    <source>
        <dbReference type="PROSITE" id="PS51688"/>
    </source>
</evidence>
<protein>
    <submittedName>
        <fullName evidence="3">Tail fiber domain-containing protein</fullName>
    </submittedName>
</protein>
<dbReference type="PANTHER" id="PTHR13029:SF18">
    <property type="entry name" value="MYELIN REGULATORY FACTOR HOMOLOG 1"/>
    <property type="match status" value="1"/>
</dbReference>
<gene>
    <name evidence="3" type="ORF">H8744_05780</name>
</gene>
<dbReference type="EMBL" id="JACRTF010000001">
    <property type="protein sequence ID" value="MBC8592767.1"/>
    <property type="molecule type" value="Genomic_DNA"/>
</dbReference>
<dbReference type="AlphaFoldDB" id="A0A926IJF3"/>
<dbReference type="InterPro" id="IPR051577">
    <property type="entry name" value="MRF-like"/>
</dbReference>
<dbReference type="PANTHER" id="PTHR13029">
    <property type="match status" value="1"/>
</dbReference>
<dbReference type="PROSITE" id="PS51688">
    <property type="entry name" value="ICA"/>
    <property type="match status" value="1"/>
</dbReference>
<evidence type="ECO:0000256" key="1">
    <source>
        <dbReference type="SAM" id="SignalP"/>
    </source>
</evidence>
<dbReference type="Proteomes" id="UP000651085">
    <property type="component" value="Unassembled WGS sequence"/>
</dbReference>
<dbReference type="Pfam" id="PF13884">
    <property type="entry name" value="Peptidase_S74"/>
    <property type="match status" value="2"/>
</dbReference>
<dbReference type="GO" id="GO:0003700">
    <property type="term" value="F:DNA-binding transcription factor activity"/>
    <property type="evidence" value="ECO:0007669"/>
    <property type="project" value="TreeGrafter"/>
</dbReference>
<proteinExistence type="predicted"/>
<organism evidence="3 4">
    <name type="scientific">Jilunia laotingensis</name>
    <dbReference type="NCBI Taxonomy" id="2763675"/>
    <lineage>
        <taxon>Bacteria</taxon>
        <taxon>Pseudomonadati</taxon>
        <taxon>Bacteroidota</taxon>
        <taxon>Bacteroidia</taxon>
        <taxon>Bacteroidales</taxon>
        <taxon>Bacteroidaceae</taxon>
        <taxon>Jilunia</taxon>
    </lineage>
</organism>
<comment type="caution">
    <text evidence="3">The sequence shown here is derived from an EMBL/GenBank/DDBJ whole genome shotgun (WGS) entry which is preliminary data.</text>
</comment>
<feature type="domain" description="Peptidase S74" evidence="2">
    <location>
        <begin position="181"/>
        <end position="307"/>
    </location>
</feature>